<proteinExistence type="predicted"/>
<protein>
    <submittedName>
        <fullName evidence="2">Uncharacterized protein</fullName>
    </submittedName>
</protein>
<dbReference type="GO" id="GO:0003824">
    <property type="term" value="F:catalytic activity"/>
    <property type="evidence" value="ECO:0007669"/>
    <property type="project" value="InterPro"/>
</dbReference>
<organism evidence="2 3">
    <name type="scientific">Botrytis porri</name>
    <dbReference type="NCBI Taxonomy" id="87229"/>
    <lineage>
        <taxon>Eukaryota</taxon>
        <taxon>Fungi</taxon>
        <taxon>Dikarya</taxon>
        <taxon>Ascomycota</taxon>
        <taxon>Pezizomycotina</taxon>
        <taxon>Leotiomycetes</taxon>
        <taxon>Helotiales</taxon>
        <taxon>Sclerotiniaceae</taxon>
        <taxon>Botrytis</taxon>
    </lineage>
</organism>
<dbReference type="AlphaFoldDB" id="A0A4Z1KS39"/>
<evidence type="ECO:0000313" key="3">
    <source>
        <dbReference type="Proteomes" id="UP000297280"/>
    </source>
</evidence>
<dbReference type="Proteomes" id="UP000297280">
    <property type="component" value="Unassembled WGS sequence"/>
</dbReference>
<reference evidence="2 3" key="1">
    <citation type="submission" date="2017-12" db="EMBL/GenBank/DDBJ databases">
        <title>Comparative genomics of Botrytis spp.</title>
        <authorList>
            <person name="Valero-Jimenez C.A."/>
            <person name="Tapia P."/>
            <person name="Veloso J."/>
            <person name="Silva-Moreno E."/>
            <person name="Staats M."/>
            <person name="Valdes J.H."/>
            <person name="Van Kan J.A.L."/>
        </authorList>
    </citation>
    <scope>NUCLEOTIDE SEQUENCE [LARGE SCALE GENOMIC DNA]</scope>
    <source>
        <strain evidence="2 3">MUCL3349</strain>
    </source>
</reference>
<dbReference type="Gene3D" id="1.20.200.10">
    <property type="entry name" value="Fumarase/aspartase (Central domain)"/>
    <property type="match status" value="1"/>
</dbReference>
<accession>A0A4Z1KS39</accession>
<dbReference type="SUPFAM" id="SSF48557">
    <property type="entry name" value="L-aspartase-like"/>
    <property type="match status" value="1"/>
</dbReference>
<gene>
    <name evidence="2" type="ORF">BPOR_0416g00090</name>
</gene>
<evidence type="ECO:0000256" key="1">
    <source>
        <dbReference type="SAM" id="MobiDB-lite"/>
    </source>
</evidence>
<comment type="caution">
    <text evidence="2">The sequence shown here is derived from an EMBL/GenBank/DDBJ whole genome shotgun (WGS) entry which is preliminary data.</text>
</comment>
<name>A0A4Z1KS39_9HELO</name>
<keyword evidence="3" id="KW-1185">Reference proteome</keyword>
<dbReference type="InterPro" id="IPR008948">
    <property type="entry name" value="L-Aspartase-like"/>
</dbReference>
<feature type="region of interest" description="Disordered" evidence="1">
    <location>
        <begin position="141"/>
        <end position="160"/>
    </location>
</feature>
<dbReference type="STRING" id="87229.A0A4Z1KS39"/>
<evidence type="ECO:0000313" key="2">
    <source>
        <dbReference type="EMBL" id="TGO85249.1"/>
    </source>
</evidence>
<sequence length="185" mass="21370">MDSTTRFEHAVQSLQAVILDKLEPSLDMLQALKDWAKVFSKQMIYTHKVSKRQYSDSTGVAQFFLGTAGERMYCHVRNELHIPFVDEEYLEFSEWLPDTPNSYQSIGSMVTAVYESMRSVKAVNQDTEKSREPQYCRREDTFNEPESQVGERGGGNIGDEWKDVKEEIGGLVGEGERDEYEFMWI</sequence>
<dbReference type="EMBL" id="PQXO01000415">
    <property type="protein sequence ID" value="TGO85249.1"/>
    <property type="molecule type" value="Genomic_DNA"/>
</dbReference>